<dbReference type="Proteomes" id="UP000595437">
    <property type="component" value="Chromosome 14"/>
</dbReference>
<dbReference type="GO" id="GO:0000981">
    <property type="term" value="F:DNA-binding transcription factor activity, RNA polymerase II-specific"/>
    <property type="evidence" value="ECO:0007669"/>
    <property type="project" value="TreeGrafter"/>
</dbReference>
<dbReference type="PANTHER" id="PTHR24379:SF127">
    <property type="entry name" value="BLOODY FINGERS-RELATED"/>
    <property type="match status" value="1"/>
</dbReference>
<dbReference type="EMBL" id="CP045903">
    <property type="protein sequence ID" value="QQP39415.1"/>
    <property type="molecule type" value="Genomic_DNA"/>
</dbReference>
<dbReference type="AlphaFoldDB" id="A0A7T8JZF0"/>
<dbReference type="Gene3D" id="3.30.160.60">
    <property type="entry name" value="Classic Zinc Finger"/>
    <property type="match status" value="5"/>
</dbReference>
<feature type="domain" description="C2H2-type" evidence="6">
    <location>
        <begin position="333"/>
        <end position="356"/>
    </location>
</feature>
<evidence type="ECO:0000259" key="6">
    <source>
        <dbReference type="PROSITE" id="PS50157"/>
    </source>
</evidence>
<dbReference type="Pfam" id="PF00096">
    <property type="entry name" value="zf-C2H2"/>
    <property type="match status" value="2"/>
</dbReference>
<feature type="domain" description="C2H2-type" evidence="6">
    <location>
        <begin position="393"/>
        <end position="420"/>
    </location>
</feature>
<feature type="domain" description="C2H2-type" evidence="6">
    <location>
        <begin position="244"/>
        <end position="267"/>
    </location>
</feature>
<dbReference type="OrthoDB" id="6343808at2759"/>
<dbReference type="PROSITE" id="PS00028">
    <property type="entry name" value="ZINC_FINGER_C2H2_1"/>
    <property type="match status" value="6"/>
</dbReference>
<dbReference type="SMART" id="SM00355">
    <property type="entry name" value="ZnF_C2H2"/>
    <property type="match status" value="7"/>
</dbReference>
<organism evidence="7 8">
    <name type="scientific">Caligus rogercresseyi</name>
    <name type="common">Sea louse</name>
    <dbReference type="NCBI Taxonomy" id="217165"/>
    <lineage>
        <taxon>Eukaryota</taxon>
        <taxon>Metazoa</taxon>
        <taxon>Ecdysozoa</taxon>
        <taxon>Arthropoda</taxon>
        <taxon>Crustacea</taxon>
        <taxon>Multicrustacea</taxon>
        <taxon>Hexanauplia</taxon>
        <taxon>Copepoda</taxon>
        <taxon>Siphonostomatoida</taxon>
        <taxon>Caligidae</taxon>
        <taxon>Caligus</taxon>
    </lineage>
</organism>
<evidence type="ECO:0000256" key="3">
    <source>
        <dbReference type="ARBA" id="ARBA00022771"/>
    </source>
</evidence>
<gene>
    <name evidence="7" type="ORF">FKW44_020291</name>
</gene>
<evidence type="ECO:0000256" key="5">
    <source>
        <dbReference type="PROSITE-ProRule" id="PRU00042"/>
    </source>
</evidence>
<name>A0A7T8JZF0_CALRO</name>
<protein>
    <submittedName>
        <fullName evidence="7">LOC100487802 (Silurana)</fullName>
    </submittedName>
</protein>
<keyword evidence="1" id="KW-0479">Metal-binding</keyword>
<keyword evidence="3 5" id="KW-0863">Zinc-finger</keyword>
<sequence>MGSMSDLCKDIRSSYDLLSCESVTKKDGSVFILIRSSLAEQSNYLPHLNAVIDSGVVKLLSYHGRVLKEENAKESQILKQLNEGKLFFCVGIQEVSSLIGLSNNILKNLLPSFQDLDDSVLKDVYTEPSSNGSILYRSRNCSFYMENSPGVCIGCQALVWAFQEVHANDQGADSIMDEPEDWSMPEPIEEGEEIEDYGLDDNDDDDWKEPLEEFSLNDKCPECSETLHTSNINKHLKTNIDFSAQCSICLQNFTRKCAYNRHIRLHSTLMNLEESIECPICKISLTNRMQLNDHIRDSHDAAQSSCGICWEILSREDLLKHIDKHQKQVSKKHLCPECGKKFNFPFELKYHVARYHDVGGEEFVVCDQCGKGLPHKRALTMHIQRVHKRNQVFPCHLCSKVFHLNHHLKKHVQIHSKVKPFKCALCNYCCARNDNVRIHIRRVHKREPCRDDVLLVSEVSGEETKI</sequence>
<dbReference type="InterPro" id="IPR013087">
    <property type="entry name" value="Znf_C2H2_type"/>
</dbReference>
<dbReference type="GO" id="GO:0008270">
    <property type="term" value="F:zinc ion binding"/>
    <property type="evidence" value="ECO:0007669"/>
    <property type="project" value="UniProtKB-KW"/>
</dbReference>
<keyword evidence="8" id="KW-1185">Reference proteome</keyword>
<dbReference type="SUPFAM" id="SSF57667">
    <property type="entry name" value="beta-beta-alpha zinc fingers"/>
    <property type="match status" value="3"/>
</dbReference>
<accession>A0A7T8JZF0</accession>
<evidence type="ECO:0000313" key="8">
    <source>
        <dbReference type="Proteomes" id="UP000595437"/>
    </source>
</evidence>
<evidence type="ECO:0000256" key="2">
    <source>
        <dbReference type="ARBA" id="ARBA00022737"/>
    </source>
</evidence>
<evidence type="ECO:0000256" key="1">
    <source>
        <dbReference type="ARBA" id="ARBA00022723"/>
    </source>
</evidence>
<feature type="domain" description="C2H2-type" evidence="6">
    <location>
        <begin position="421"/>
        <end position="449"/>
    </location>
</feature>
<evidence type="ECO:0000313" key="7">
    <source>
        <dbReference type="EMBL" id="QQP39415.1"/>
    </source>
</evidence>
<evidence type="ECO:0000256" key="4">
    <source>
        <dbReference type="ARBA" id="ARBA00022833"/>
    </source>
</evidence>
<feature type="domain" description="C2H2-type" evidence="6">
    <location>
        <begin position="364"/>
        <end position="392"/>
    </location>
</feature>
<keyword evidence="4" id="KW-0862">Zinc</keyword>
<dbReference type="PROSITE" id="PS50157">
    <property type="entry name" value="ZINC_FINGER_C2H2_2"/>
    <property type="match status" value="5"/>
</dbReference>
<dbReference type="InterPro" id="IPR036236">
    <property type="entry name" value="Znf_C2H2_sf"/>
</dbReference>
<keyword evidence="2" id="KW-0677">Repeat</keyword>
<dbReference type="PANTHER" id="PTHR24379">
    <property type="entry name" value="KRAB AND ZINC FINGER DOMAIN-CONTAINING"/>
    <property type="match status" value="1"/>
</dbReference>
<reference evidence="8" key="1">
    <citation type="submission" date="2021-01" db="EMBL/GenBank/DDBJ databases">
        <title>Caligus Genome Assembly.</title>
        <authorList>
            <person name="Gallardo-Escarate C."/>
        </authorList>
    </citation>
    <scope>NUCLEOTIDE SEQUENCE [LARGE SCALE GENOMIC DNA]</scope>
</reference>
<proteinExistence type="predicted"/>
<dbReference type="GO" id="GO:0005634">
    <property type="term" value="C:nucleus"/>
    <property type="evidence" value="ECO:0007669"/>
    <property type="project" value="TreeGrafter"/>
</dbReference>
<dbReference type="GO" id="GO:0000977">
    <property type="term" value="F:RNA polymerase II transcription regulatory region sequence-specific DNA binding"/>
    <property type="evidence" value="ECO:0007669"/>
    <property type="project" value="TreeGrafter"/>
</dbReference>